<feature type="domain" description="PASTA" evidence="14">
    <location>
        <begin position="466"/>
        <end position="534"/>
    </location>
</feature>
<dbReference type="AlphaFoldDB" id="A0A5B0EL09"/>
<evidence type="ECO:0000256" key="10">
    <source>
        <dbReference type="PROSITE-ProRule" id="PRU10141"/>
    </source>
</evidence>
<dbReference type="PROSITE" id="PS00107">
    <property type="entry name" value="PROTEIN_KINASE_ATP"/>
    <property type="match status" value="1"/>
</dbReference>
<evidence type="ECO:0000313" key="16">
    <source>
        <dbReference type="Proteomes" id="UP000323856"/>
    </source>
</evidence>
<evidence type="ECO:0000256" key="4">
    <source>
        <dbReference type="ARBA" id="ARBA00022737"/>
    </source>
</evidence>
<dbReference type="CDD" id="cd06577">
    <property type="entry name" value="PASTA_pknB"/>
    <property type="match status" value="3"/>
</dbReference>
<keyword evidence="12" id="KW-0812">Transmembrane</keyword>
<comment type="catalytic activity">
    <reaction evidence="9">
        <text>L-seryl-[protein] + ATP = O-phospho-L-seryl-[protein] + ADP + H(+)</text>
        <dbReference type="Rhea" id="RHEA:17989"/>
        <dbReference type="Rhea" id="RHEA-COMP:9863"/>
        <dbReference type="Rhea" id="RHEA-COMP:11604"/>
        <dbReference type="ChEBI" id="CHEBI:15378"/>
        <dbReference type="ChEBI" id="CHEBI:29999"/>
        <dbReference type="ChEBI" id="CHEBI:30616"/>
        <dbReference type="ChEBI" id="CHEBI:83421"/>
        <dbReference type="ChEBI" id="CHEBI:456216"/>
        <dbReference type="EC" id="2.7.11.1"/>
    </reaction>
</comment>
<evidence type="ECO:0000256" key="11">
    <source>
        <dbReference type="SAM" id="MobiDB-lite"/>
    </source>
</evidence>
<comment type="catalytic activity">
    <reaction evidence="8">
        <text>L-threonyl-[protein] + ATP = O-phospho-L-threonyl-[protein] + ADP + H(+)</text>
        <dbReference type="Rhea" id="RHEA:46608"/>
        <dbReference type="Rhea" id="RHEA-COMP:11060"/>
        <dbReference type="Rhea" id="RHEA-COMP:11605"/>
        <dbReference type="ChEBI" id="CHEBI:15378"/>
        <dbReference type="ChEBI" id="CHEBI:30013"/>
        <dbReference type="ChEBI" id="CHEBI:30616"/>
        <dbReference type="ChEBI" id="CHEBI:61977"/>
        <dbReference type="ChEBI" id="CHEBI:456216"/>
        <dbReference type="EC" id="2.7.11.1"/>
    </reaction>
</comment>
<dbReference type="RefSeq" id="WP_149618656.1">
    <property type="nucleotide sequence ID" value="NZ_VOBL01000002.1"/>
</dbReference>
<dbReference type="CDD" id="cd14014">
    <property type="entry name" value="STKc_PknB_like"/>
    <property type="match status" value="1"/>
</dbReference>
<dbReference type="GO" id="GO:0004674">
    <property type="term" value="F:protein serine/threonine kinase activity"/>
    <property type="evidence" value="ECO:0007669"/>
    <property type="project" value="UniProtKB-KW"/>
</dbReference>
<dbReference type="Proteomes" id="UP000323856">
    <property type="component" value="Unassembled WGS sequence"/>
</dbReference>
<dbReference type="PROSITE" id="PS00108">
    <property type="entry name" value="PROTEIN_KINASE_ST"/>
    <property type="match status" value="1"/>
</dbReference>
<evidence type="ECO:0000256" key="1">
    <source>
        <dbReference type="ARBA" id="ARBA00012513"/>
    </source>
</evidence>
<feature type="compositionally biased region" description="Low complexity" evidence="11">
    <location>
        <begin position="594"/>
        <end position="604"/>
    </location>
</feature>
<keyword evidence="4" id="KW-0677">Repeat</keyword>
<evidence type="ECO:0000256" key="12">
    <source>
        <dbReference type="SAM" id="Phobius"/>
    </source>
</evidence>
<comment type="caution">
    <text evidence="15">The sequence shown here is derived from an EMBL/GenBank/DDBJ whole genome shotgun (WGS) entry which is preliminary data.</text>
</comment>
<feature type="region of interest" description="Disordered" evidence="11">
    <location>
        <begin position="568"/>
        <end position="647"/>
    </location>
</feature>
<dbReference type="PROSITE" id="PS51178">
    <property type="entry name" value="PASTA"/>
    <property type="match status" value="3"/>
</dbReference>
<dbReference type="OrthoDB" id="9762169at2"/>
<evidence type="ECO:0000256" key="2">
    <source>
        <dbReference type="ARBA" id="ARBA00022527"/>
    </source>
</evidence>
<dbReference type="InterPro" id="IPR017441">
    <property type="entry name" value="Protein_kinase_ATP_BS"/>
</dbReference>
<keyword evidence="3" id="KW-0808">Transferase</keyword>
<dbReference type="Gene3D" id="1.10.510.10">
    <property type="entry name" value="Transferase(Phosphotransferase) domain 1"/>
    <property type="match status" value="1"/>
</dbReference>
<dbReference type="InterPro" id="IPR008271">
    <property type="entry name" value="Ser/Thr_kinase_AS"/>
</dbReference>
<keyword evidence="2" id="KW-0723">Serine/threonine-protein kinase</keyword>
<evidence type="ECO:0000259" key="13">
    <source>
        <dbReference type="PROSITE" id="PS50011"/>
    </source>
</evidence>
<dbReference type="PROSITE" id="PS50011">
    <property type="entry name" value="PROTEIN_KINASE_DOM"/>
    <property type="match status" value="1"/>
</dbReference>
<keyword evidence="12" id="KW-1133">Transmembrane helix</keyword>
<reference evidence="15 16" key="1">
    <citation type="submission" date="2019-07" db="EMBL/GenBank/DDBJ databases">
        <title>Analysis of the biochemical properties, biological activity and biotechnological potential of siderophores and biosurfactants produced by Antarctic psychrotolerant bacteria.</title>
        <authorList>
            <person name="Styczynski M."/>
            <person name="Krucon T."/>
            <person name="Decewicz P."/>
            <person name="Dziewit L."/>
        </authorList>
    </citation>
    <scope>NUCLEOTIDE SEQUENCE [LARGE SCALE GENOMIC DNA]</scope>
    <source>
        <strain evidence="15 16">ANT_H27</strain>
    </source>
</reference>
<evidence type="ECO:0000256" key="6">
    <source>
        <dbReference type="ARBA" id="ARBA00022777"/>
    </source>
</evidence>
<dbReference type="Gene3D" id="3.30.200.20">
    <property type="entry name" value="Phosphorylase Kinase, domain 1"/>
    <property type="match status" value="1"/>
</dbReference>
<evidence type="ECO:0000313" key="15">
    <source>
        <dbReference type="EMBL" id="KAA0979436.1"/>
    </source>
</evidence>
<dbReference type="SMART" id="SM00220">
    <property type="entry name" value="S_TKc"/>
    <property type="match status" value="1"/>
</dbReference>
<keyword evidence="12" id="KW-0472">Membrane</keyword>
<organism evidence="15 16">
    <name type="scientific">Paeniglutamicibacter gangotriensis</name>
    <dbReference type="NCBI Taxonomy" id="254787"/>
    <lineage>
        <taxon>Bacteria</taxon>
        <taxon>Bacillati</taxon>
        <taxon>Actinomycetota</taxon>
        <taxon>Actinomycetes</taxon>
        <taxon>Micrococcales</taxon>
        <taxon>Micrococcaceae</taxon>
        <taxon>Paeniglutamicibacter</taxon>
    </lineage>
</organism>
<feature type="binding site" evidence="10">
    <location>
        <position position="40"/>
    </location>
    <ligand>
        <name>ATP</name>
        <dbReference type="ChEBI" id="CHEBI:30616"/>
    </ligand>
</feature>
<keyword evidence="7 10" id="KW-0067">ATP-binding</keyword>
<dbReference type="GO" id="GO:0005524">
    <property type="term" value="F:ATP binding"/>
    <property type="evidence" value="ECO:0007669"/>
    <property type="project" value="UniProtKB-UniRule"/>
</dbReference>
<feature type="transmembrane region" description="Helical" evidence="12">
    <location>
        <begin position="369"/>
        <end position="393"/>
    </location>
</feature>
<keyword evidence="5 10" id="KW-0547">Nucleotide-binding</keyword>
<evidence type="ECO:0000256" key="3">
    <source>
        <dbReference type="ARBA" id="ARBA00022679"/>
    </source>
</evidence>
<dbReference type="NCBIfam" id="NF033483">
    <property type="entry name" value="PknB_PASTA_kin"/>
    <property type="match status" value="1"/>
</dbReference>
<evidence type="ECO:0000256" key="8">
    <source>
        <dbReference type="ARBA" id="ARBA00047899"/>
    </source>
</evidence>
<feature type="compositionally biased region" description="Low complexity" evidence="11">
    <location>
        <begin position="627"/>
        <end position="647"/>
    </location>
</feature>
<sequence length="647" mass="70006">MSEERILNGRYVVEELIGRGGMADVHLGVDQVLGRKVAIKLLRAEMARDPMVQARFRREAKAVAGLNHPNIVSVFDTGEEEQVVSGSTVQLPFIVMEYIRGRTLRDLVKAGDMTREKAIEYVLGTLEALGHSHSMGIVHRDIKPANIMVTERGNLKVMDFGIARALADSASTMTQTQTVVGTAQYLSPEQARGEAVDARTDLYSTGCLLYELFTGRPPFTGDSPVSVAYQHVGEHAPAPSTLVAELDPIFDDVVLKALAKDREDRYADAAAFALALKNARQGIALAPEQLTAPMPQSRTDLETQASAAALRLQPIAISQETQFAAAHAPGYETGHLDPVTGQAHWADVPLWEQDMAHERDEHRARSRRGWTWAISLFLVLALAVSGLFFYNWMKAEAERNAPVAVPSLTEATQAKAESMLTELQLVPRVEVVFDDEVESGLVVKTDPDATKEVRKGSVVHVMVSKGPESQVIPKDLSGQSEAGARQVLRDLGFEIGDVSRVDNPSIPTDWLVETVPKLGEKVKVGTTIDLVLSTGMVEIPQLLTMTVGEATEVLDELDAGLRIETVEEENQAAEPGTIINQVPDRGLTSPQGGTVTVTVATEPENPTPPETTAPTTEDPEESESPSESESTPTTDPSPSKTPTSPAK</sequence>
<proteinExistence type="predicted"/>
<keyword evidence="6 15" id="KW-0418">Kinase</keyword>
<feature type="domain" description="Protein kinase" evidence="13">
    <location>
        <begin position="11"/>
        <end position="283"/>
    </location>
</feature>
<dbReference type="Pfam" id="PF00069">
    <property type="entry name" value="Pkinase"/>
    <property type="match status" value="1"/>
</dbReference>
<dbReference type="FunFam" id="1.10.510.10:FF:000021">
    <property type="entry name" value="Serine/threonine protein kinase"/>
    <property type="match status" value="1"/>
</dbReference>
<dbReference type="EC" id="2.7.11.1" evidence="1"/>
<dbReference type="Pfam" id="PF03793">
    <property type="entry name" value="PASTA"/>
    <property type="match status" value="3"/>
</dbReference>
<dbReference type="GO" id="GO:0045717">
    <property type="term" value="P:negative regulation of fatty acid biosynthetic process"/>
    <property type="evidence" value="ECO:0007669"/>
    <property type="project" value="UniProtKB-ARBA"/>
</dbReference>
<feature type="domain" description="PASTA" evidence="14">
    <location>
        <begin position="399"/>
        <end position="465"/>
    </location>
</feature>
<feature type="compositionally biased region" description="Acidic residues" evidence="11">
    <location>
        <begin position="617"/>
        <end position="626"/>
    </location>
</feature>
<accession>A0A5B0EL09</accession>
<name>A0A5B0EL09_9MICC</name>
<dbReference type="Gene3D" id="3.30.10.20">
    <property type="match status" value="3"/>
</dbReference>
<dbReference type="PANTHER" id="PTHR43289">
    <property type="entry name" value="MITOGEN-ACTIVATED PROTEIN KINASE KINASE KINASE 20-RELATED"/>
    <property type="match status" value="1"/>
</dbReference>
<gene>
    <name evidence="15" type="primary">pknB</name>
    <name evidence="15" type="ORF">FQ154_03170</name>
</gene>
<dbReference type="InterPro" id="IPR011009">
    <property type="entry name" value="Kinase-like_dom_sf"/>
</dbReference>
<evidence type="ECO:0000259" key="14">
    <source>
        <dbReference type="PROSITE" id="PS51178"/>
    </source>
</evidence>
<dbReference type="InterPro" id="IPR005543">
    <property type="entry name" value="PASTA_dom"/>
</dbReference>
<evidence type="ECO:0000256" key="9">
    <source>
        <dbReference type="ARBA" id="ARBA00048679"/>
    </source>
</evidence>
<dbReference type="FunFam" id="3.30.200.20:FF:000035">
    <property type="entry name" value="Serine/threonine protein kinase Stk1"/>
    <property type="match status" value="1"/>
</dbReference>
<dbReference type="PANTHER" id="PTHR43289:SF6">
    <property type="entry name" value="SERINE_THREONINE-PROTEIN KINASE NEKL-3"/>
    <property type="match status" value="1"/>
</dbReference>
<evidence type="ECO:0000256" key="5">
    <source>
        <dbReference type="ARBA" id="ARBA00022741"/>
    </source>
</evidence>
<feature type="domain" description="PASTA" evidence="14">
    <location>
        <begin position="535"/>
        <end position="601"/>
    </location>
</feature>
<dbReference type="SUPFAM" id="SSF56112">
    <property type="entry name" value="Protein kinase-like (PK-like)"/>
    <property type="match status" value="1"/>
</dbReference>
<dbReference type="InterPro" id="IPR000719">
    <property type="entry name" value="Prot_kinase_dom"/>
</dbReference>
<protein>
    <recommendedName>
        <fullName evidence="1">non-specific serine/threonine protein kinase</fullName>
        <ecNumber evidence="1">2.7.11.1</ecNumber>
    </recommendedName>
</protein>
<dbReference type="EMBL" id="VOBL01000002">
    <property type="protein sequence ID" value="KAA0979436.1"/>
    <property type="molecule type" value="Genomic_DNA"/>
</dbReference>
<dbReference type="SMART" id="SM00740">
    <property type="entry name" value="PASTA"/>
    <property type="match status" value="3"/>
</dbReference>
<evidence type="ECO:0000256" key="7">
    <source>
        <dbReference type="ARBA" id="ARBA00022840"/>
    </source>
</evidence>